<evidence type="ECO:0000256" key="2">
    <source>
        <dbReference type="ARBA" id="ARBA00022448"/>
    </source>
</evidence>
<dbReference type="InterPro" id="IPR000709">
    <property type="entry name" value="Leu_Ile_Val-bd"/>
</dbReference>
<dbReference type="PRINTS" id="PR00337">
    <property type="entry name" value="LEUILEVALBP"/>
</dbReference>
<organism evidence="7 8">
    <name type="scientific">Candidatus Magasanikbacteria bacterium CG11_big_fil_rev_8_21_14_0_20_39_34</name>
    <dbReference type="NCBI Taxonomy" id="1974653"/>
    <lineage>
        <taxon>Bacteria</taxon>
        <taxon>Candidatus Magasanikiibacteriota</taxon>
    </lineage>
</organism>
<name>A0A2H0N5Z2_9BACT</name>
<proteinExistence type="inferred from homology"/>
<evidence type="ECO:0000259" key="6">
    <source>
        <dbReference type="Pfam" id="PF13458"/>
    </source>
</evidence>
<feature type="chain" id="PRO_5013843249" description="Leucine-binding protein domain-containing protein" evidence="5">
    <location>
        <begin position="22"/>
        <end position="380"/>
    </location>
</feature>
<dbReference type="PROSITE" id="PS51257">
    <property type="entry name" value="PROKAR_LIPOPROTEIN"/>
    <property type="match status" value="1"/>
</dbReference>
<dbReference type="Gene3D" id="3.40.50.2300">
    <property type="match status" value="2"/>
</dbReference>
<dbReference type="PANTHER" id="PTHR30483">
    <property type="entry name" value="LEUCINE-SPECIFIC-BINDING PROTEIN"/>
    <property type="match status" value="1"/>
</dbReference>
<dbReference type="Proteomes" id="UP000229600">
    <property type="component" value="Unassembled WGS sequence"/>
</dbReference>
<keyword evidence="4" id="KW-0029">Amino-acid transport</keyword>
<evidence type="ECO:0000313" key="7">
    <source>
        <dbReference type="EMBL" id="PIR04313.1"/>
    </source>
</evidence>
<evidence type="ECO:0000256" key="4">
    <source>
        <dbReference type="ARBA" id="ARBA00022970"/>
    </source>
</evidence>
<dbReference type="InterPro" id="IPR051010">
    <property type="entry name" value="BCAA_transport"/>
</dbReference>
<dbReference type="Pfam" id="PF13458">
    <property type="entry name" value="Peripla_BP_6"/>
    <property type="match status" value="1"/>
</dbReference>
<dbReference type="AlphaFoldDB" id="A0A2H0N5Z2"/>
<reference evidence="7 8" key="1">
    <citation type="submission" date="2017-09" db="EMBL/GenBank/DDBJ databases">
        <title>Depth-based differentiation of microbial function through sediment-hosted aquifers and enrichment of novel symbionts in the deep terrestrial subsurface.</title>
        <authorList>
            <person name="Probst A.J."/>
            <person name="Ladd B."/>
            <person name="Jarett J.K."/>
            <person name="Geller-Mcgrath D.E."/>
            <person name="Sieber C.M."/>
            <person name="Emerson J.B."/>
            <person name="Anantharaman K."/>
            <person name="Thomas B.C."/>
            <person name="Malmstrom R."/>
            <person name="Stieglmeier M."/>
            <person name="Klingl A."/>
            <person name="Woyke T."/>
            <person name="Ryan C.M."/>
            <person name="Banfield J.F."/>
        </authorList>
    </citation>
    <scope>NUCLEOTIDE SEQUENCE [LARGE SCALE GENOMIC DNA]</scope>
    <source>
        <strain evidence="7">CG11_big_fil_rev_8_21_14_0_20_39_34</strain>
    </source>
</reference>
<gene>
    <name evidence="7" type="ORF">COV59_01615</name>
</gene>
<dbReference type="PANTHER" id="PTHR30483:SF6">
    <property type="entry name" value="PERIPLASMIC BINDING PROTEIN OF ABC TRANSPORTER FOR NATURAL AMINO ACIDS"/>
    <property type="match status" value="1"/>
</dbReference>
<evidence type="ECO:0000256" key="3">
    <source>
        <dbReference type="ARBA" id="ARBA00022729"/>
    </source>
</evidence>
<sequence>MKKIMKLSFFMILLISGCANTSSKETSSPVHTIPIGFIGPLTGDASSYGIATKNALELAVQDINTSGGIHGNPVKIIYEDGMCNGTGATAAAQKLINVDKVQYIIGGVCSGETLTAAPLAEQSHTILFSPSSGSPDISTAGDFIFRNFPSDSSSATKLASLALKKGYNTFAILSESTDYAQAFSNKFADTFQKSMGTISLQDSYPSTETDWRSELTKIKNSDANAILVVPQTPVKLLLILRQMHELGMKLPLFTSESIASETILQQNPSLAEGAYFAEPLFDDTRAQTKLFLKEYKTKYGNLGELPPIYIATAYDALFIAKEAMESVGEDTKKIKDYLYQIKNREGAAGVLTIDQNGDAEFEYVVKQIQNGKGQTVEDVP</sequence>
<comment type="caution">
    <text evidence="7">The sequence shown here is derived from an EMBL/GenBank/DDBJ whole genome shotgun (WGS) entry which is preliminary data.</text>
</comment>
<dbReference type="SUPFAM" id="SSF53822">
    <property type="entry name" value="Periplasmic binding protein-like I"/>
    <property type="match status" value="1"/>
</dbReference>
<comment type="similarity">
    <text evidence="1">Belongs to the leucine-binding protein family.</text>
</comment>
<dbReference type="InterPro" id="IPR028082">
    <property type="entry name" value="Peripla_BP_I"/>
</dbReference>
<keyword evidence="3 5" id="KW-0732">Signal</keyword>
<dbReference type="InterPro" id="IPR028081">
    <property type="entry name" value="Leu-bd"/>
</dbReference>
<evidence type="ECO:0000256" key="5">
    <source>
        <dbReference type="SAM" id="SignalP"/>
    </source>
</evidence>
<evidence type="ECO:0000256" key="1">
    <source>
        <dbReference type="ARBA" id="ARBA00010062"/>
    </source>
</evidence>
<accession>A0A2H0N5Z2</accession>
<feature type="domain" description="Leucine-binding protein" evidence="6">
    <location>
        <begin position="32"/>
        <end position="369"/>
    </location>
</feature>
<protein>
    <recommendedName>
        <fullName evidence="6">Leucine-binding protein domain-containing protein</fullName>
    </recommendedName>
</protein>
<feature type="signal peptide" evidence="5">
    <location>
        <begin position="1"/>
        <end position="21"/>
    </location>
</feature>
<keyword evidence="2" id="KW-0813">Transport</keyword>
<dbReference type="CDD" id="cd19984">
    <property type="entry name" value="PBP1_ABC_ligand_binding-like"/>
    <property type="match status" value="1"/>
</dbReference>
<dbReference type="EMBL" id="PCWN01000005">
    <property type="protein sequence ID" value="PIR04313.1"/>
    <property type="molecule type" value="Genomic_DNA"/>
</dbReference>
<evidence type="ECO:0000313" key="8">
    <source>
        <dbReference type="Proteomes" id="UP000229600"/>
    </source>
</evidence>
<dbReference type="GO" id="GO:0006865">
    <property type="term" value="P:amino acid transport"/>
    <property type="evidence" value="ECO:0007669"/>
    <property type="project" value="UniProtKB-KW"/>
</dbReference>